<sequence>MRSNFTDGFFLAASAFYVSALMHLVAAALSHGEHLLALLFAGIFWGVLATALLRRIRGLGWLGFIAALGAGLIALGYSIPVRGLSEMVFLMITVASWLGALSLAFHLWRFRGPFRRL</sequence>
<evidence type="ECO:0000313" key="5">
    <source>
        <dbReference type="Proteomes" id="UP000231702"/>
    </source>
</evidence>
<keyword evidence="1" id="KW-0472">Membrane</keyword>
<dbReference type="EMBL" id="PGTD01000016">
    <property type="protein sequence ID" value="PJE28779.1"/>
    <property type="molecule type" value="Genomic_DNA"/>
</dbReference>
<dbReference type="EMBL" id="OBEA01000002">
    <property type="protein sequence ID" value="SNY48268.1"/>
    <property type="molecule type" value="Genomic_DNA"/>
</dbReference>
<feature type="transmembrane region" description="Helical" evidence="1">
    <location>
        <begin position="35"/>
        <end position="53"/>
    </location>
</feature>
<dbReference type="Proteomes" id="UP000231655">
    <property type="component" value="Unassembled WGS sequence"/>
</dbReference>
<dbReference type="AlphaFoldDB" id="A0A285IJX7"/>
<feature type="transmembrane region" description="Helical" evidence="1">
    <location>
        <begin position="60"/>
        <end position="81"/>
    </location>
</feature>
<name>A0A285IJX7_9RHOB</name>
<dbReference type="RefSeq" id="WP_097145129.1">
    <property type="nucleotide sequence ID" value="NZ_OBEA01000002.1"/>
</dbReference>
<reference evidence="3 4" key="1">
    <citation type="submission" date="2017-09" db="EMBL/GenBank/DDBJ databases">
        <authorList>
            <person name="Ehlers B."/>
            <person name="Leendertz F.H."/>
        </authorList>
    </citation>
    <scope>NUCLEOTIDE SEQUENCE [LARGE SCALE GENOMIC DNA]</scope>
    <source>
        <strain evidence="3 4">CGMCC 1.12662</strain>
    </source>
</reference>
<keyword evidence="5" id="KW-1185">Reference proteome</keyword>
<evidence type="ECO:0000313" key="4">
    <source>
        <dbReference type="Proteomes" id="UP000231655"/>
    </source>
</evidence>
<proteinExistence type="predicted"/>
<keyword evidence="1" id="KW-0812">Transmembrane</keyword>
<protein>
    <submittedName>
        <fullName evidence="3">Uncharacterized protein</fullName>
    </submittedName>
</protein>
<organism evidence="3 4">
    <name type="scientific">Pseudooceanicola antarcticus</name>
    <dbReference type="NCBI Taxonomy" id="1247613"/>
    <lineage>
        <taxon>Bacteria</taxon>
        <taxon>Pseudomonadati</taxon>
        <taxon>Pseudomonadota</taxon>
        <taxon>Alphaproteobacteria</taxon>
        <taxon>Rhodobacterales</taxon>
        <taxon>Paracoccaceae</taxon>
        <taxon>Pseudooceanicola</taxon>
    </lineage>
</organism>
<dbReference type="OrthoDB" id="10008707at2"/>
<feature type="transmembrane region" description="Helical" evidence="1">
    <location>
        <begin position="9"/>
        <end position="29"/>
    </location>
</feature>
<evidence type="ECO:0000313" key="3">
    <source>
        <dbReference type="EMBL" id="SNY48268.1"/>
    </source>
</evidence>
<evidence type="ECO:0000313" key="2">
    <source>
        <dbReference type="EMBL" id="PJE28779.1"/>
    </source>
</evidence>
<keyword evidence="1" id="KW-1133">Transmembrane helix</keyword>
<gene>
    <name evidence="2" type="ORF">CVM39_09930</name>
    <name evidence="3" type="ORF">SAMN06297129_1383</name>
</gene>
<feature type="transmembrane region" description="Helical" evidence="1">
    <location>
        <begin position="87"/>
        <end position="108"/>
    </location>
</feature>
<dbReference type="Proteomes" id="UP000231702">
    <property type="component" value="Unassembled WGS sequence"/>
</dbReference>
<accession>A0A285IJX7</accession>
<evidence type="ECO:0000256" key="1">
    <source>
        <dbReference type="SAM" id="Phobius"/>
    </source>
</evidence>
<reference evidence="2 5" key="2">
    <citation type="journal article" date="2018" name="Int. J. Syst. Evol. Microbiol.">
        <title>Pseudooceanicola lipolyticus sp. nov., a marine alphaproteobacterium, reclassification of Oceanicola flagellatus as Pseudooceanicola flagellatus comb. nov. and emended description of the genus Pseudooceanicola.</title>
        <authorList>
            <person name="Huang M.-M."/>
            <person name="Guo L.-L."/>
            <person name="Wu Y.-H."/>
            <person name="Lai Q.-L."/>
            <person name="Shao Z.-Z."/>
            <person name="Wang C.-S."/>
            <person name="Wu M."/>
            <person name="Xu X.-W."/>
        </authorList>
    </citation>
    <scope>NUCLEOTIDE SEQUENCE [LARGE SCALE GENOMIC DNA]</scope>
    <source>
        <strain evidence="2 5">Ar-45</strain>
    </source>
</reference>